<evidence type="ECO:0000313" key="3">
    <source>
        <dbReference type="Proteomes" id="UP000499080"/>
    </source>
</evidence>
<evidence type="ECO:0000256" key="1">
    <source>
        <dbReference type="SAM" id="MobiDB-lite"/>
    </source>
</evidence>
<organism evidence="2 3">
    <name type="scientific">Araneus ventricosus</name>
    <name type="common">Orbweaver spider</name>
    <name type="synonym">Epeira ventricosa</name>
    <dbReference type="NCBI Taxonomy" id="182803"/>
    <lineage>
        <taxon>Eukaryota</taxon>
        <taxon>Metazoa</taxon>
        <taxon>Ecdysozoa</taxon>
        <taxon>Arthropoda</taxon>
        <taxon>Chelicerata</taxon>
        <taxon>Arachnida</taxon>
        <taxon>Araneae</taxon>
        <taxon>Araneomorphae</taxon>
        <taxon>Entelegynae</taxon>
        <taxon>Araneoidea</taxon>
        <taxon>Araneidae</taxon>
        <taxon>Araneus</taxon>
    </lineage>
</organism>
<feature type="region of interest" description="Disordered" evidence="1">
    <location>
        <begin position="1"/>
        <end position="110"/>
    </location>
</feature>
<name>A0A4Y2NEC6_ARAVE</name>
<dbReference type="Proteomes" id="UP000499080">
    <property type="component" value="Unassembled WGS sequence"/>
</dbReference>
<feature type="compositionally biased region" description="Basic residues" evidence="1">
    <location>
        <begin position="27"/>
        <end position="38"/>
    </location>
</feature>
<dbReference type="EMBL" id="BGPR01126999">
    <property type="protein sequence ID" value="GBN36146.1"/>
    <property type="molecule type" value="Genomic_DNA"/>
</dbReference>
<sequence length="137" mass="16200">MHREQYTKKKETGKVKPISKCSDREKRKIRKDWRKGAKKYRESQKLKKKTDDFLNRDTSPMTPEPMPVPSNVPDPVPLYESPMYLLSKRGVNKQESEKKKVKQGKEKMKKQIKNLEKKIEVISKNEYKTSSKTLAFQ</sequence>
<keyword evidence="3" id="KW-1185">Reference proteome</keyword>
<feature type="compositionally biased region" description="Pro residues" evidence="1">
    <location>
        <begin position="62"/>
        <end position="76"/>
    </location>
</feature>
<feature type="compositionally biased region" description="Basic and acidic residues" evidence="1">
    <location>
        <begin position="39"/>
        <end position="55"/>
    </location>
</feature>
<reference evidence="2 3" key="1">
    <citation type="journal article" date="2019" name="Sci. Rep.">
        <title>Orb-weaving spider Araneus ventricosus genome elucidates the spidroin gene catalogue.</title>
        <authorList>
            <person name="Kono N."/>
            <person name="Nakamura H."/>
            <person name="Ohtoshi R."/>
            <person name="Moran D.A.P."/>
            <person name="Shinohara A."/>
            <person name="Yoshida Y."/>
            <person name="Fujiwara M."/>
            <person name="Mori M."/>
            <person name="Tomita M."/>
            <person name="Arakawa K."/>
        </authorList>
    </citation>
    <scope>NUCLEOTIDE SEQUENCE [LARGE SCALE GENOMIC DNA]</scope>
</reference>
<gene>
    <name evidence="2" type="ORF">AVEN_266680_1</name>
</gene>
<evidence type="ECO:0000313" key="2">
    <source>
        <dbReference type="EMBL" id="GBN36146.1"/>
    </source>
</evidence>
<feature type="compositionally biased region" description="Basic and acidic residues" evidence="1">
    <location>
        <begin position="1"/>
        <end position="14"/>
    </location>
</feature>
<proteinExistence type="predicted"/>
<comment type="caution">
    <text evidence="2">The sequence shown here is derived from an EMBL/GenBank/DDBJ whole genome shotgun (WGS) entry which is preliminary data.</text>
</comment>
<protein>
    <submittedName>
        <fullName evidence="2">Uncharacterized protein</fullName>
    </submittedName>
</protein>
<accession>A0A4Y2NEC6</accession>
<feature type="compositionally biased region" description="Basic and acidic residues" evidence="1">
    <location>
        <begin position="92"/>
        <end position="106"/>
    </location>
</feature>
<dbReference type="AlphaFoldDB" id="A0A4Y2NEC6"/>